<dbReference type="InterPro" id="IPR036282">
    <property type="entry name" value="Glutathione-S-Trfase_C_sf"/>
</dbReference>
<dbReference type="Pfam" id="PF00043">
    <property type="entry name" value="GST_C"/>
    <property type="match status" value="1"/>
</dbReference>
<comment type="subunit">
    <text evidence="1">Homodimer.</text>
</comment>
<dbReference type="GO" id="GO:0004364">
    <property type="term" value="F:glutathione transferase activity"/>
    <property type="evidence" value="ECO:0007669"/>
    <property type="project" value="TreeGrafter"/>
</dbReference>
<proteinExistence type="predicted"/>
<dbReference type="InterPro" id="IPR004046">
    <property type="entry name" value="GST_C"/>
</dbReference>
<dbReference type="PROSITE" id="PS50405">
    <property type="entry name" value="GST_CTER"/>
    <property type="match status" value="1"/>
</dbReference>
<dbReference type="PANTHER" id="PTHR43969:SF8">
    <property type="entry name" value="GLUTATHIONE S TRANSFERASE E13, ISOFORM A-RELATED"/>
    <property type="match status" value="1"/>
</dbReference>
<dbReference type="SFLD" id="SFLDG01153">
    <property type="entry name" value="Main.4:_Theta-like"/>
    <property type="match status" value="1"/>
</dbReference>
<dbReference type="Pfam" id="PF13417">
    <property type="entry name" value="GST_N_3"/>
    <property type="match status" value="1"/>
</dbReference>
<dbReference type="Gene3D" id="1.20.1050.10">
    <property type="match status" value="1"/>
</dbReference>
<name>V5GS89_ANOGL</name>
<organism evidence="4">
    <name type="scientific">Anoplophora glabripennis</name>
    <name type="common">Asian longhorn beetle</name>
    <name type="synonym">Anoplophora nobilis</name>
    <dbReference type="NCBI Taxonomy" id="217634"/>
    <lineage>
        <taxon>Eukaryota</taxon>
        <taxon>Metazoa</taxon>
        <taxon>Ecdysozoa</taxon>
        <taxon>Arthropoda</taxon>
        <taxon>Hexapoda</taxon>
        <taxon>Insecta</taxon>
        <taxon>Pterygota</taxon>
        <taxon>Neoptera</taxon>
        <taxon>Endopterygota</taxon>
        <taxon>Coleoptera</taxon>
        <taxon>Polyphaga</taxon>
        <taxon>Cucujiformia</taxon>
        <taxon>Chrysomeloidea</taxon>
        <taxon>Cerambycidae</taxon>
        <taxon>Lamiinae</taxon>
        <taxon>Lamiini</taxon>
        <taxon>Anoplophora</taxon>
    </lineage>
</organism>
<keyword evidence="4" id="KW-0808">Transferase</keyword>
<dbReference type="SUPFAM" id="SSF47616">
    <property type="entry name" value="GST C-terminal domain-like"/>
    <property type="match status" value="1"/>
</dbReference>
<evidence type="ECO:0000259" key="3">
    <source>
        <dbReference type="PROSITE" id="PS50405"/>
    </source>
</evidence>
<dbReference type="SFLD" id="SFLDG00358">
    <property type="entry name" value="Main_(cytGST)"/>
    <property type="match status" value="1"/>
</dbReference>
<evidence type="ECO:0000259" key="2">
    <source>
        <dbReference type="PROSITE" id="PS50404"/>
    </source>
</evidence>
<evidence type="ECO:0000313" key="4">
    <source>
        <dbReference type="EMBL" id="JAB64462.1"/>
    </source>
</evidence>
<dbReference type="InterPro" id="IPR010987">
    <property type="entry name" value="Glutathione-S-Trfase_C-like"/>
</dbReference>
<feature type="domain" description="GST C-terminal" evidence="3">
    <location>
        <begin position="88"/>
        <end position="209"/>
    </location>
</feature>
<dbReference type="OrthoDB" id="2309723at2759"/>
<dbReference type="CDD" id="cd03045">
    <property type="entry name" value="GST_N_Delta_Epsilon"/>
    <property type="match status" value="1"/>
</dbReference>
<dbReference type="InterPro" id="IPR036249">
    <property type="entry name" value="Thioredoxin-like_sf"/>
</dbReference>
<sequence length="215" mass="24223">MAPKLYMTILSPPVRAVLMCARAIDLELEPVEVDLLKGDHLKPEFVKINPLHTVPVLDDDGFIVQDSHAIMSYLIGKYAKDKSLYPTDVQKRALIDQRLYFDSGILFVRHLRVALHVLGGQKTIPEEYSSAVQEAFGFLDTFLKDSKYVAGENLSIADLSIINTVSNVRALVPLDETKYPNIASWKKTLETLPYYEINTEGSTLFKTIFQNMLST</sequence>
<dbReference type="InterPro" id="IPR040079">
    <property type="entry name" value="Glutathione_S-Trfase"/>
</dbReference>
<evidence type="ECO:0000256" key="1">
    <source>
        <dbReference type="ARBA" id="ARBA00011738"/>
    </source>
</evidence>
<dbReference type="GeneID" id="108915238"/>
<dbReference type="SUPFAM" id="SSF52833">
    <property type="entry name" value="Thioredoxin-like"/>
    <property type="match status" value="1"/>
</dbReference>
<reference evidence="4" key="1">
    <citation type="submission" date="2013-07" db="EMBL/GenBank/DDBJ databases">
        <title>Midgut Transcriptome Profiling of Anoplphora glabripennis, a Lignocellulose Degrading, Wood-Boring Cerambycid.</title>
        <authorList>
            <person name="Scully E.D."/>
            <person name="Hoover K."/>
            <person name="Carlson J.E."/>
            <person name="Tien M."/>
            <person name="Geib S.M."/>
        </authorList>
    </citation>
    <scope>NUCLEOTIDE SEQUENCE</scope>
</reference>
<dbReference type="FunFam" id="3.40.30.10:FF:000034">
    <property type="entry name" value="glutathione S-transferase 1"/>
    <property type="match status" value="1"/>
</dbReference>
<dbReference type="GO" id="GO:0006749">
    <property type="term" value="P:glutathione metabolic process"/>
    <property type="evidence" value="ECO:0007669"/>
    <property type="project" value="TreeGrafter"/>
</dbReference>
<gene>
    <name evidence="4" type="primary">GSTT1</name>
</gene>
<dbReference type="Gene3D" id="3.40.30.10">
    <property type="entry name" value="Glutaredoxin"/>
    <property type="match status" value="1"/>
</dbReference>
<dbReference type="FunFam" id="1.20.1050.10:FF:000007">
    <property type="entry name" value="Glutathione S-transferase 1-1"/>
    <property type="match status" value="1"/>
</dbReference>
<dbReference type="SFLD" id="SFLDS00019">
    <property type="entry name" value="Glutathione_Transferase_(cytos"/>
    <property type="match status" value="1"/>
</dbReference>
<dbReference type="CDD" id="cd03177">
    <property type="entry name" value="GST_C_Delta_Epsilon"/>
    <property type="match status" value="1"/>
</dbReference>
<protein>
    <submittedName>
        <fullName evidence="4">Glutathione S-transferase 1</fullName>
    </submittedName>
</protein>
<dbReference type="PANTHER" id="PTHR43969">
    <property type="entry name" value="GLUTATHIONE S TRANSFERASE D10, ISOFORM A-RELATED"/>
    <property type="match status" value="1"/>
</dbReference>
<feature type="domain" description="GST N-terminal" evidence="2">
    <location>
        <begin position="1"/>
        <end position="82"/>
    </location>
</feature>
<dbReference type="PROSITE" id="PS50404">
    <property type="entry name" value="GST_NTER"/>
    <property type="match status" value="1"/>
</dbReference>
<accession>V5GS89</accession>
<dbReference type="KEGG" id="agb:108915238"/>
<dbReference type="EMBL" id="GALX01004004">
    <property type="protein sequence ID" value="JAB64462.1"/>
    <property type="molecule type" value="Transcribed_RNA"/>
</dbReference>
<dbReference type="AlphaFoldDB" id="V5GS89"/>
<dbReference type="InterPro" id="IPR004045">
    <property type="entry name" value="Glutathione_S-Trfase_N"/>
</dbReference>